<evidence type="ECO:0000256" key="1">
    <source>
        <dbReference type="ARBA" id="ARBA00004651"/>
    </source>
</evidence>
<gene>
    <name evidence="8" type="ORF">CQ13_10115</name>
</gene>
<evidence type="ECO:0000256" key="2">
    <source>
        <dbReference type="ARBA" id="ARBA00006679"/>
    </source>
</evidence>
<dbReference type="InterPro" id="IPR032808">
    <property type="entry name" value="DoxX"/>
</dbReference>
<dbReference type="EMBL" id="LLYA01000192">
    <property type="protein sequence ID" value="KRR18788.1"/>
    <property type="molecule type" value="Genomic_DNA"/>
</dbReference>
<proteinExistence type="inferred from homology"/>
<name>A0A0R3MET9_9BRAD</name>
<keyword evidence="9" id="KW-1185">Reference proteome</keyword>
<organism evidence="8 9">
    <name type="scientific">Bradyrhizobium retamae</name>
    <dbReference type="NCBI Taxonomy" id="1300035"/>
    <lineage>
        <taxon>Bacteria</taxon>
        <taxon>Pseudomonadati</taxon>
        <taxon>Pseudomonadota</taxon>
        <taxon>Alphaproteobacteria</taxon>
        <taxon>Hyphomicrobiales</taxon>
        <taxon>Nitrobacteraceae</taxon>
        <taxon>Bradyrhizobium</taxon>
    </lineage>
</organism>
<comment type="caution">
    <text evidence="8">The sequence shown here is derived from an EMBL/GenBank/DDBJ whole genome shotgun (WGS) entry which is preliminary data.</text>
</comment>
<evidence type="ECO:0000313" key="9">
    <source>
        <dbReference type="Proteomes" id="UP000052023"/>
    </source>
</evidence>
<reference evidence="8 9" key="1">
    <citation type="submission" date="2014-03" db="EMBL/GenBank/DDBJ databases">
        <title>Bradyrhizobium valentinum sp. nov., isolated from effective nodules of Lupinus mariae-josephae, a lupine endemic of basic-lime soils in Eastern Spain.</title>
        <authorList>
            <person name="Duran D."/>
            <person name="Rey L."/>
            <person name="Navarro A."/>
            <person name="Busquets A."/>
            <person name="Imperial J."/>
            <person name="Ruiz-Argueso T."/>
        </authorList>
    </citation>
    <scope>NUCLEOTIDE SEQUENCE [LARGE SCALE GENOMIC DNA]</scope>
    <source>
        <strain evidence="8 9">Ro19</strain>
    </source>
</reference>
<evidence type="ECO:0000256" key="5">
    <source>
        <dbReference type="ARBA" id="ARBA00022989"/>
    </source>
</evidence>
<feature type="transmembrane region" description="Helical" evidence="7">
    <location>
        <begin position="78"/>
        <end position="100"/>
    </location>
</feature>
<comment type="subcellular location">
    <subcellularLocation>
        <location evidence="1">Cell membrane</location>
        <topology evidence="1">Multi-pass membrane protein</topology>
    </subcellularLocation>
</comment>
<feature type="transmembrane region" description="Helical" evidence="7">
    <location>
        <begin position="53"/>
        <end position="71"/>
    </location>
</feature>
<sequence>MYSIVNLLILLPAQIASHFFWAGPLIMRLIVGYTFMLAGWGKLNHLAQVTENFIGWGIPFPSILTPFVAGVEFFGGAMLILGLFTRIPAAMLAVVMVVAIKSAKWGDVDSLETLLGFEEAAYFAGFMWLAIAGPGAASLDRLLLNASGQPKAST</sequence>
<dbReference type="PANTHER" id="PTHR33452">
    <property type="entry name" value="OXIDOREDUCTASE CATD-RELATED"/>
    <property type="match status" value="1"/>
</dbReference>
<evidence type="ECO:0000256" key="4">
    <source>
        <dbReference type="ARBA" id="ARBA00022692"/>
    </source>
</evidence>
<dbReference type="PANTHER" id="PTHR33452:SF1">
    <property type="entry name" value="INNER MEMBRANE PROTEIN YPHA-RELATED"/>
    <property type="match status" value="1"/>
</dbReference>
<accession>A0A0R3MET9</accession>
<comment type="similarity">
    <text evidence="2">Belongs to the DoxX family.</text>
</comment>
<dbReference type="AlphaFoldDB" id="A0A0R3MET9"/>
<evidence type="ECO:0000256" key="6">
    <source>
        <dbReference type="ARBA" id="ARBA00023136"/>
    </source>
</evidence>
<keyword evidence="6 7" id="KW-0472">Membrane</keyword>
<dbReference type="Proteomes" id="UP000052023">
    <property type="component" value="Unassembled WGS sequence"/>
</dbReference>
<protein>
    <submittedName>
        <fullName evidence="8">DoxX family protein</fullName>
    </submittedName>
</protein>
<keyword evidence="5 7" id="KW-1133">Transmembrane helix</keyword>
<dbReference type="Pfam" id="PF07681">
    <property type="entry name" value="DoxX"/>
    <property type="match status" value="1"/>
</dbReference>
<dbReference type="OrthoDB" id="8228280at2"/>
<keyword evidence="3" id="KW-1003">Cell membrane</keyword>
<keyword evidence="4 7" id="KW-0812">Transmembrane</keyword>
<evidence type="ECO:0000313" key="8">
    <source>
        <dbReference type="EMBL" id="KRR18788.1"/>
    </source>
</evidence>
<evidence type="ECO:0000256" key="7">
    <source>
        <dbReference type="SAM" id="Phobius"/>
    </source>
</evidence>
<dbReference type="InterPro" id="IPR051907">
    <property type="entry name" value="DoxX-like_oxidoreductase"/>
</dbReference>
<feature type="transmembrane region" description="Helical" evidence="7">
    <location>
        <begin position="120"/>
        <end position="139"/>
    </location>
</feature>
<dbReference type="GO" id="GO:0005886">
    <property type="term" value="C:plasma membrane"/>
    <property type="evidence" value="ECO:0007669"/>
    <property type="project" value="UniProtKB-SubCell"/>
</dbReference>
<evidence type="ECO:0000256" key="3">
    <source>
        <dbReference type="ARBA" id="ARBA00022475"/>
    </source>
</evidence>
<dbReference type="RefSeq" id="WP_057846974.1">
    <property type="nucleotide sequence ID" value="NZ_LLYA01000192.1"/>
</dbReference>